<proteinExistence type="predicted"/>
<gene>
    <name evidence="1" type="ORF">RDI58_005109</name>
</gene>
<keyword evidence="2" id="KW-1185">Reference proteome</keyword>
<evidence type="ECO:0000313" key="1">
    <source>
        <dbReference type="EMBL" id="KAK6797407.1"/>
    </source>
</evidence>
<dbReference type="EMBL" id="JBANQN010000002">
    <property type="protein sequence ID" value="KAK6797407.1"/>
    <property type="molecule type" value="Genomic_DNA"/>
</dbReference>
<accession>A0AAN8U7T3</accession>
<reference evidence="1 2" key="1">
    <citation type="submission" date="2024-02" db="EMBL/GenBank/DDBJ databases">
        <title>de novo genome assembly of Solanum bulbocastanum strain 11H21.</title>
        <authorList>
            <person name="Hosaka A.J."/>
        </authorList>
    </citation>
    <scope>NUCLEOTIDE SEQUENCE [LARGE SCALE GENOMIC DNA]</scope>
    <source>
        <tissue evidence="1">Young leaves</tissue>
    </source>
</reference>
<organism evidence="1 2">
    <name type="scientific">Solanum bulbocastanum</name>
    <name type="common">Wild potato</name>
    <dbReference type="NCBI Taxonomy" id="147425"/>
    <lineage>
        <taxon>Eukaryota</taxon>
        <taxon>Viridiplantae</taxon>
        <taxon>Streptophyta</taxon>
        <taxon>Embryophyta</taxon>
        <taxon>Tracheophyta</taxon>
        <taxon>Spermatophyta</taxon>
        <taxon>Magnoliopsida</taxon>
        <taxon>eudicotyledons</taxon>
        <taxon>Gunneridae</taxon>
        <taxon>Pentapetalae</taxon>
        <taxon>asterids</taxon>
        <taxon>lamiids</taxon>
        <taxon>Solanales</taxon>
        <taxon>Solanaceae</taxon>
        <taxon>Solanoideae</taxon>
        <taxon>Solaneae</taxon>
        <taxon>Solanum</taxon>
    </lineage>
</organism>
<dbReference type="Proteomes" id="UP001371456">
    <property type="component" value="Unassembled WGS sequence"/>
</dbReference>
<protein>
    <submittedName>
        <fullName evidence="1">Uncharacterized protein</fullName>
    </submittedName>
</protein>
<comment type="caution">
    <text evidence="1">The sequence shown here is derived from an EMBL/GenBank/DDBJ whole genome shotgun (WGS) entry which is preliminary data.</text>
</comment>
<evidence type="ECO:0000313" key="2">
    <source>
        <dbReference type="Proteomes" id="UP001371456"/>
    </source>
</evidence>
<name>A0AAN8U7T3_SOLBU</name>
<sequence length="11" mass="1335">MLFTIPNKNKE</sequence>